<keyword evidence="2" id="KW-1003">Cell membrane</keyword>
<evidence type="ECO:0000256" key="8">
    <source>
        <dbReference type="SAM" id="Phobius"/>
    </source>
</evidence>
<feature type="compositionally biased region" description="Basic and acidic residues" evidence="7">
    <location>
        <begin position="567"/>
        <end position="578"/>
    </location>
</feature>
<dbReference type="InterPro" id="IPR051800">
    <property type="entry name" value="PqiA-PqiB_transport"/>
</dbReference>
<name>A0ABR6GX28_9BURK</name>
<evidence type="ECO:0000256" key="7">
    <source>
        <dbReference type="SAM" id="MobiDB-lite"/>
    </source>
</evidence>
<evidence type="ECO:0000313" key="11">
    <source>
        <dbReference type="Proteomes" id="UP000574369"/>
    </source>
</evidence>
<dbReference type="PANTHER" id="PTHR30462">
    <property type="entry name" value="INTERMEMBRANE TRANSPORT PROTEIN PQIB-RELATED"/>
    <property type="match status" value="1"/>
</dbReference>
<feature type="compositionally biased region" description="Pro residues" evidence="7">
    <location>
        <begin position="1"/>
        <end position="25"/>
    </location>
</feature>
<dbReference type="PANTHER" id="PTHR30462:SF0">
    <property type="entry name" value="INTERMEMBRANE TRANSPORT PROTEIN YEBT"/>
    <property type="match status" value="1"/>
</dbReference>
<sequence>MNPPADDPTPPPPPQQPPRPQPPSEASPARASGTPPDAPVSPGPDPLDVPRVSTPAVRRRRGVSLVWIVPAVAAIVALSIFARSWSNEGPEIVISFQTAAGLEAGKTPVKYKDVTVGSVRDITLSPDRTHVLATVKLTHSAAGLARTDSRFWVVRPRIGAGGVSGVDTLLSGAYIGVDTGKSEEPQHDFKGLEEPPAVINGMPGKTFMLRATDLGSLDIGSPVYFRRVQVGRVATYKLNERGTGVDLQIFVDAPYDRFVNSNTRFWNASGLDISLGADGLKLNTQSVATIVAGGIAFATPMDDPNPLSAARTTYMLANDEQTAMARADGPPQYARFRFDQSLRGLTVGAPVEFLGLNIGRVTGVTLDFDPVRKRFPAVVSAEIFPHRLDAAMQHVPVKEGDPESVTMQFVKNLVENGLRAEARTSNLLTGQRYISLEFYPGQPKMTMALQSPLQIPTIDKKVDQIPEQVVHILDKIEKLPMEQVANNLNNSLLELNGTLVTFHQTLNQVNGQVLPEATATFQQAQRTLSAVGGAVGEDSHLQQDLSATLREVERSARSLRSLTDMLSRHPESLIRGRPADGPLPTSSMSPASAAVPAPQRPATAQEARQP</sequence>
<evidence type="ECO:0000256" key="1">
    <source>
        <dbReference type="ARBA" id="ARBA00004533"/>
    </source>
</evidence>
<feature type="compositionally biased region" description="Pro residues" evidence="7">
    <location>
        <begin position="36"/>
        <end position="47"/>
    </location>
</feature>
<proteinExistence type="predicted"/>
<keyword evidence="3" id="KW-0997">Cell inner membrane</keyword>
<evidence type="ECO:0000313" key="10">
    <source>
        <dbReference type="EMBL" id="MBB3196665.1"/>
    </source>
</evidence>
<feature type="region of interest" description="Disordered" evidence="7">
    <location>
        <begin position="567"/>
        <end position="610"/>
    </location>
</feature>
<organism evidence="10 11">
    <name type="scientific">Roseateles terrae</name>
    <dbReference type="NCBI Taxonomy" id="431060"/>
    <lineage>
        <taxon>Bacteria</taxon>
        <taxon>Pseudomonadati</taxon>
        <taxon>Pseudomonadota</taxon>
        <taxon>Betaproteobacteria</taxon>
        <taxon>Burkholderiales</taxon>
        <taxon>Sphaerotilaceae</taxon>
        <taxon>Roseateles</taxon>
    </lineage>
</organism>
<dbReference type="EMBL" id="JACHXO010000008">
    <property type="protein sequence ID" value="MBB3196665.1"/>
    <property type="molecule type" value="Genomic_DNA"/>
</dbReference>
<keyword evidence="6 8" id="KW-0472">Membrane</keyword>
<feature type="region of interest" description="Disordered" evidence="7">
    <location>
        <begin position="1"/>
        <end position="52"/>
    </location>
</feature>
<dbReference type="InterPro" id="IPR003399">
    <property type="entry name" value="Mce/MlaD"/>
</dbReference>
<comment type="subcellular location">
    <subcellularLocation>
        <location evidence="1">Cell inner membrane</location>
    </subcellularLocation>
</comment>
<keyword evidence="11" id="KW-1185">Reference proteome</keyword>
<evidence type="ECO:0000256" key="6">
    <source>
        <dbReference type="ARBA" id="ARBA00023136"/>
    </source>
</evidence>
<evidence type="ECO:0000256" key="3">
    <source>
        <dbReference type="ARBA" id="ARBA00022519"/>
    </source>
</evidence>
<feature type="compositionally biased region" description="Low complexity" evidence="7">
    <location>
        <begin position="582"/>
        <end position="602"/>
    </location>
</feature>
<dbReference type="RefSeq" id="WP_088453652.1">
    <property type="nucleotide sequence ID" value="NZ_JACHXO010000008.1"/>
</dbReference>
<gene>
    <name evidence="10" type="ORF">FHS28_004087</name>
</gene>
<feature type="domain" description="Mce/MlaD" evidence="9">
    <location>
        <begin position="89"/>
        <end position="180"/>
    </location>
</feature>
<dbReference type="Pfam" id="PF02470">
    <property type="entry name" value="MlaD"/>
    <property type="match status" value="3"/>
</dbReference>
<evidence type="ECO:0000256" key="5">
    <source>
        <dbReference type="ARBA" id="ARBA00022989"/>
    </source>
</evidence>
<keyword evidence="5 8" id="KW-1133">Transmembrane helix</keyword>
<evidence type="ECO:0000256" key="4">
    <source>
        <dbReference type="ARBA" id="ARBA00022692"/>
    </source>
</evidence>
<reference evidence="10 11" key="1">
    <citation type="submission" date="2020-08" db="EMBL/GenBank/DDBJ databases">
        <title>Genomic Encyclopedia of Type Strains, Phase III (KMG-III): the genomes of soil and plant-associated and newly described type strains.</title>
        <authorList>
            <person name="Whitman W."/>
        </authorList>
    </citation>
    <scope>NUCLEOTIDE SEQUENCE [LARGE SCALE GENOMIC DNA]</scope>
    <source>
        <strain evidence="10 11">CECT 7247</strain>
    </source>
</reference>
<feature type="domain" description="Mce/MlaD" evidence="9">
    <location>
        <begin position="332"/>
        <end position="438"/>
    </location>
</feature>
<dbReference type="Proteomes" id="UP000574369">
    <property type="component" value="Unassembled WGS sequence"/>
</dbReference>
<feature type="transmembrane region" description="Helical" evidence="8">
    <location>
        <begin position="65"/>
        <end position="85"/>
    </location>
</feature>
<accession>A0ABR6GX28</accession>
<evidence type="ECO:0000256" key="2">
    <source>
        <dbReference type="ARBA" id="ARBA00022475"/>
    </source>
</evidence>
<protein>
    <submittedName>
        <fullName evidence="10">Paraquat-inducible protein B</fullName>
    </submittedName>
</protein>
<feature type="domain" description="Mce/MlaD" evidence="9">
    <location>
        <begin position="204"/>
        <end position="264"/>
    </location>
</feature>
<keyword evidence="4 8" id="KW-0812">Transmembrane</keyword>
<evidence type="ECO:0000259" key="9">
    <source>
        <dbReference type="Pfam" id="PF02470"/>
    </source>
</evidence>
<comment type="caution">
    <text evidence="10">The sequence shown here is derived from an EMBL/GenBank/DDBJ whole genome shotgun (WGS) entry which is preliminary data.</text>
</comment>